<accession>A0A9D1F9P6</accession>
<dbReference type="InterPro" id="IPR020103">
    <property type="entry name" value="PsdUridine_synth_cat_dom_sf"/>
</dbReference>
<name>A0A9D1F9P6_9FIRM</name>
<dbReference type="Pfam" id="PF00849">
    <property type="entry name" value="PseudoU_synth_2"/>
    <property type="match status" value="1"/>
</dbReference>
<dbReference type="GO" id="GO:0009982">
    <property type="term" value="F:pseudouridine synthase activity"/>
    <property type="evidence" value="ECO:0007669"/>
    <property type="project" value="InterPro"/>
</dbReference>
<evidence type="ECO:0000256" key="2">
    <source>
        <dbReference type="ARBA" id="ARBA00010876"/>
    </source>
</evidence>
<dbReference type="CDD" id="cd02869">
    <property type="entry name" value="PseudoU_synth_RluA_like"/>
    <property type="match status" value="1"/>
</dbReference>
<comment type="caution">
    <text evidence="6">The sequence shown here is derived from an EMBL/GenBank/DDBJ whole genome shotgun (WGS) entry which is preliminary data.</text>
</comment>
<sequence>MIEILWQSDDAVVCVKPAGITSQEGGLVDLLRQQLGGEIYPVHRLDKPAAGVMLFARTAKSAAFYGKAIQENRVHKEYLALLTGVPEAAEGRLEDLLYHDPRRNKTYVVDRKRRGVREAALEYRVMAEREGRALVRVRLLTGRTHQIRAQFAARGLPLAGDGPYGGGKGPLGLWSVCLTFPLPDGTEKTVERMPDGLPFAEFLPVTTIFPG</sequence>
<dbReference type="AlphaFoldDB" id="A0A9D1F9P6"/>
<dbReference type="Proteomes" id="UP000886741">
    <property type="component" value="Unassembled WGS sequence"/>
</dbReference>
<dbReference type="GO" id="GO:0140098">
    <property type="term" value="F:catalytic activity, acting on RNA"/>
    <property type="evidence" value="ECO:0007669"/>
    <property type="project" value="UniProtKB-ARBA"/>
</dbReference>
<proteinExistence type="inferred from homology"/>
<evidence type="ECO:0000313" key="6">
    <source>
        <dbReference type="EMBL" id="HIS64888.1"/>
    </source>
</evidence>
<dbReference type="SUPFAM" id="SSF55120">
    <property type="entry name" value="Pseudouridine synthase"/>
    <property type="match status" value="1"/>
</dbReference>
<dbReference type="InterPro" id="IPR006145">
    <property type="entry name" value="PsdUridine_synth_RsuA/RluA"/>
</dbReference>
<dbReference type="PANTHER" id="PTHR21600:SF44">
    <property type="entry name" value="RIBOSOMAL LARGE SUBUNIT PSEUDOURIDINE SYNTHASE D"/>
    <property type="match status" value="1"/>
</dbReference>
<organism evidence="6 7">
    <name type="scientific">Candidatus Avoscillospira avistercoris</name>
    <dbReference type="NCBI Taxonomy" id="2840707"/>
    <lineage>
        <taxon>Bacteria</taxon>
        <taxon>Bacillati</taxon>
        <taxon>Bacillota</taxon>
        <taxon>Clostridia</taxon>
        <taxon>Eubacteriales</taxon>
        <taxon>Oscillospiraceae</taxon>
        <taxon>Oscillospiraceae incertae sedis</taxon>
        <taxon>Candidatus Avoscillospira</taxon>
    </lineage>
</organism>
<dbReference type="Gene3D" id="3.30.2350.10">
    <property type="entry name" value="Pseudouridine synthase"/>
    <property type="match status" value="1"/>
</dbReference>
<dbReference type="EMBL" id="DVJJ01000087">
    <property type="protein sequence ID" value="HIS64888.1"/>
    <property type="molecule type" value="Genomic_DNA"/>
</dbReference>
<dbReference type="InterPro" id="IPR050188">
    <property type="entry name" value="RluA_PseudoU_synthase"/>
</dbReference>
<comment type="similarity">
    <text evidence="2">Belongs to the pseudouridine synthase RluA family.</text>
</comment>
<feature type="domain" description="Pseudouridine synthase RsuA/RluA-like" evidence="5">
    <location>
        <begin position="12"/>
        <end position="153"/>
    </location>
</feature>
<reference evidence="6" key="1">
    <citation type="submission" date="2020-10" db="EMBL/GenBank/DDBJ databases">
        <authorList>
            <person name="Gilroy R."/>
        </authorList>
    </citation>
    <scope>NUCLEOTIDE SEQUENCE</scope>
    <source>
        <strain evidence="6">ChiBcec16-1751</strain>
    </source>
</reference>
<dbReference type="PANTHER" id="PTHR21600">
    <property type="entry name" value="MITOCHONDRIAL RNA PSEUDOURIDINE SYNTHASE"/>
    <property type="match status" value="1"/>
</dbReference>
<evidence type="ECO:0000313" key="7">
    <source>
        <dbReference type="Proteomes" id="UP000886741"/>
    </source>
</evidence>
<evidence type="ECO:0000256" key="3">
    <source>
        <dbReference type="ARBA" id="ARBA00031870"/>
    </source>
</evidence>
<dbReference type="GO" id="GO:0003723">
    <property type="term" value="F:RNA binding"/>
    <property type="evidence" value="ECO:0007669"/>
    <property type="project" value="InterPro"/>
</dbReference>
<gene>
    <name evidence="6" type="ORF">IAA83_05905</name>
</gene>
<evidence type="ECO:0000259" key="5">
    <source>
        <dbReference type="Pfam" id="PF00849"/>
    </source>
</evidence>
<evidence type="ECO:0000256" key="1">
    <source>
        <dbReference type="ARBA" id="ARBA00000073"/>
    </source>
</evidence>
<reference evidence="6" key="2">
    <citation type="journal article" date="2021" name="PeerJ">
        <title>Extensive microbial diversity within the chicken gut microbiome revealed by metagenomics and culture.</title>
        <authorList>
            <person name="Gilroy R."/>
            <person name="Ravi A."/>
            <person name="Getino M."/>
            <person name="Pursley I."/>
            <person name="Horton D.L."/>
            <person name="Alikhan N.F."/>
            <person name="Baker D."/>
            <person name="Gharbi K."/>
            <person name="Hall N."/>
            <person name="Watson M."/>
            <person name="Adriaenssens E.M."/>
            <person name="Foster-Nyarko E."/>
            <person name="Jarju S."/>
            <person name="Secka A."/>
            <person name="Antonio M."/>
            <person name="Oren A."/>
            <person name="Chaudhuri R.R."/>
            <person name="La Ragione R."/>
            <person name="Hildebrand F."/>
            <person name="Pallen M.J."/>
        </authorList>
    </citation>
    <scope>NUCLEOTIDE SEQUENCE</scope>
    <source>
        <strain evidence="6">ChiBcec16-1751</strain>
    </source>
</reference>
<protein>
    <recommendedName>
        <fullName evidence="3">RNA pseudouridylate synthase</fullName>
    </recommendedName>
    <alternativeName>
        <fullName evidence="4">RNA-uridine isomerase</fullName>
    </alternativeName>
</protein>
<evidence type="ECO:0000256" key="4">
    <source>
        <dbReference type="ARBA" id="ARBA00033164"/>
    </source>
</evidence>
<comment type="catalytic activity">
    <reaction evidence="1">
        <text>a uridine in RNA = a pseudouridine in RNA</text>
        <dbReference type="Rhea" id="RHEA:48348"/>
        <dbReference type="Rhea" id="RHEA-COMP:12068"/>
        <dbReference type="Rhea" id="RHEA-COMP:12069"/>
        <dbReference type="ChEBI" id="CHEBI:65314"/>
        <dbReference type="ChEBI" id="CHEBI:65315"/>
    </reaction>
</comment>
<dbReference type="GO" id="GO:0000455">
    <property type="term" value="P:enzyme-directed rRNA pseudouridine synthesis"/>
    <property type="evidence" value="ECO:0007669"/>
    <property type="project" value="TreeGrafter"/>
</dbReference>